<sequence>MMPPRQARRMALRDEVRRRSLPRTRVNKGPGLLRVPRSFMEDSWPHPKIRPAGFSLHCGIATAGHAGREES</sequence>
<dbReference type="EMBL" id="CADCUW010000499">
    <property type="protein sequence ID" value="CAA9443471.1"/>
    <property type="molecule type" value="Genomic_DNA"/>
</dbReference>
<evidence type="ECO:0000313" key="1">
    <source>
        <dbReference type="EMBL" id="CAA9443471.1"/>
    </source>
</evidence>
<accession>A0A6J4QQC7</accession>
<protein>
    <submittedName>
        <fullName evidence="1">Uncharacterized protein</fullName>
    </submittedName>
</protein>
<proteinExistence type="predicted"/>
<name>A0A6J4QQC7_9ACTN</name>
<reference evidence="1" key="1">
    <citation type="submission" date="2020-02" db="EMBL/GenBank/DDBJ databases">
        <authorList>
            <person name="Meier V. D."/>
        </authorList>
    </citation>
    <scope>NUCLEOTIDE SEQUENCE</scope>
    <source>
        <strain evidence="1">AVDCRST_MAG01</strain>
    </source>
</reference>
<dbReference type="AlphaFoldDB" id="A0A6J4QQC7"/>
<gene>
    <name evidence="1" type="ORF">AVDCRST_MAG01-01-3851</name>
</gene>
<organism evidence="1">
    <name type="scientific">uncultured Rubrobacteraceae bacterium</name>
    <dbReference type="NCBI Taxonomy" id="349277"/>
    <lineage>
        <taxon>Bacteria</taxon>
        <taxon>Bacillati</taxon>
        <taxon>Actinomycetota</taxon>
        <taxon>Rubrobacteria</taxon>
        <taxon>Rubrobacterales</taxon>
        <taxon>Rubrobacteraceae</taxon>
        <taxon>environmental samples</taxon>
    </lineage>
</organism>